<dbReference type="RefSeq" id="WP_188072242.1">
    <property type="nucleotide sequence ID" value="NZ_BSPS01000105.1"/>
</dbReference>
<keyword evidence="4" id="KW-1185">Reference proteome</keyword>
<name>A0A7W6BGU5_9SPHN</name>
<gene>
    <name evidence="3" type="ORF">GGR43_002454</name>
</gene>
<dbReference type="EMBL" id="JACIDT010000008">
    <property type="protein sequence ID" value="MBB3926731.1"/>
    <property type="molecule type" value="Genomic_DNA"/>
</dbReference>
<dbReference type="PANTHER" id="PTHR40115">
    <property type="entry name" value="INNER MEMBRANE PROTEIN WITH PEPSY TM HELIX"/>
    <property type="match status" value="1"/>
</dbReference>
<keyword evidence="2" id="KW-0812">Transmembrane</keyword>
<evidence type="ECO:0000313" key="3">
    <source>
        <dbReference type="EMBL" id="MBB3926731.1"/>
    </source>
</evidence>
<protein>
    <recommendedName>
        <fullName evidence="5">DUF2271 domain-containing protein</fullName>
    </recommendedName>
</protein>
<feature type="transmembrane region" description="Helical" evidence="2">
    <location>
        <begin position="155"/>
        <end position="177"/>
    </location>
</feature>
<dbReference type="Proteomes" id="UP000571950">
    <property type="component" value="Unassembled WGS sequence"/>
</dbReference>
<organism evidence="3 4">
    <name type="scientific">Sphingobium jiangsuense</name>
    <dbReference type="NCBI Taxonomy" id="870476"/>
    <lineage>
        <taxon>Bacteria</taxon>
        <taxon>Pseudomonadati</taxon>
        <taxon>Pseudomonadota</taxon>
        <taxon>Alphaproteobacteria</taxon>
        <taxon>Sphingomonadales</taxon>
        <taxon>Sphingomonadaceae</taxon>
        <taxon>Sphingobium</taxon>
    </lineage>
</organism>
<evidence type="ECO:0008006" key="5">
    <source>
        <dbReference type="Google" id="ProtNLM"/>
    </source>
</evidence>
<dbReference type="AlphaFoldDB" id="A0A7W6BGU5"/>
<evidence type="ECO:0000256" key="2">
    <source>
        <dbReference type="SAM" id="Phobius"/>
    </source>
</evidence>
<accession>A0A7W6BGU5</accession>
<keyword evidence="2" id="KW-1133">Transmembrane helix</keyword>
<evidence type="ECO:0000313" key="4">
    <source>
        <dbReference type="Proteomes" id="UP000571950"/>
    </source>
</evidence>
<dbReference type="InterPro" id="IPR014469">
    <property type="entry name" value="DUF2271"/>
</dbReference>
<sequence>MTVGWASKREFWSRHLRQWHWISSAVCLVLMLLFAASGITLNHADYFEGKGESVSREFPLSEEMSARLARLENGHVLPDAIAAELHRQTGAELFARTIDNQYGELGFDLARPGVDASLTIDLNARKIFLEEVDRGPVAMVNDLHKGRNTGPAWKLLIDIGAAFFLLFTLTGFGLLFLQARRRASTWPLAGTVSFEIPKIDTFPYRKPYVAVWLEDGGGQQVKTLAVLHDQARIGGRWIPELRSWWRTGGRTMTMPADGISRPTQAPGRQTVGIPGIDQLAPGRYSVVVEAAREKGGRELVKVPFELKRGKSASASASGDAELGKVSVSIRP</sequence>
<dbReference type="InterPro" id="IPR032307">
    <property type="entry name" value="PepSY_TM-like_2"/>
</dbReference>
<proteinExistence type="predicted"/>
<feature type="region of interest" description="Disordered" evidence="1">
    <location>
        <begin position="308"/>
        <end position="331"/>
    </location>
</feature>
<dbReference type="PANTHER" id="PTHR40115:SF1">
    <property type="entry name" value="INNER MEMBRANE PROTEIN WITH PEPSY TM HELIX"/>
    <property type="match status" value="1"/>
</dbReference>
<dbReference type="Pfam" id="PF16357">
    <property type="entry name" value="PepSY_TM_like_2"/>
    <property type="match status" value="1"/>
</dbReference>
<reference evidence="3 4" key="1">
    <citation type="submission" date="2020-08" db="EMBL/GenBank/DDBJ databases">
        <title>Genomic Encyclopedia of Type Strains, Phase IV (KMG-IV): sequencing the most valuable type-strain genomes for metagenomic binning, comparative biology and taxonomic classification.</title>
        <authorList>
            <person name="Goeker M."/>
        </authorList>
    </citation>
    <scope>NUCLEOTIDE SEQUENCE [LARGE SCALE GENOMIC DNA]</scope>
    <source>
        <strain evidence="3 4">DSM 26189</strain>
    </source>
</reference>
<feature type="transmembrane region" description="Helical" evidence="2">
    <location>
        <begin position="21"/>
        <end position="41"/>
    </location>
</feature>
<comment type="caution">
    <text evidence="3">The sequence shown here is derived from an EMBL/GenBank/DDBJ whole genome shotgun (WGS) entry which is preliminary data.</text>
</comment>
<keyword evidence="2" id="KW-0472">Membrane</keyword>
<dbReference type="Pfam" id="PF10029">
    <property type="entry name" value="DUF2271"/>
    <property type="match status" value="1"/>
</dbReference>
<evidence type="ECO:0000256" key="1">
    <source>
        <dbReference type="SAM" id="MobiDB-lite"/>
    </source>
</evidence>